<dbReference type="Pfam" id="PF07963">
    <property type="entry name" value="N_methyl"/>
    <property type="match status" value="1"/>
</dbReference>
<dbReference type="InterPro" id="IPR012902">
    <property type="entry name" value="N_methyl_site"/>
</dbReference>
<dbReference type="EMBL" id="ATBP01000142">
    <property type="protein sequence ID" value="ETR72488.1"/>
    <property type="molecule type" value="Genomic_DNA"/>
</dbReference>
<dbReference type="Proteomes" id="UP000189670">
    <property type="component" value="Unassembled WGS sequence"/>
</dbReference>
<gene>
    <name evidence="2" type="ORF">OMM_07484</name>
</gene>
<name>A0A1V1PCG5_9BACT</name>
<sequence length="119" mass="13503">MEDILLPFKSNGFSLLELLFALALLSFGLTALLQTHHIAAGSLKSTQERYHALLLAQEWMDAALVSEKKNNQTDKVYRSNVLYAISRKVVQSANDCVKIIIDVQWRTFHLSIDSCYPDF</sequence>
<dbReference type="NCBIfam" id="TIGR02532">
    <property type="entry name" value="IV_pilin_GFxxxE"/>
    <property type="match status" value="1"/>
</dbReference>
<accession>A0A1V1PCG5</accession>
<keyword evidence="1" id="KW-0472">Membrane</keyword>
<evidence type="ECO:0000313" key="2">
    <source>
        <dbReference type="EMBL" id="ETR72488.1"/>
    </source>
</evidence>
<feature type="transmembrane region" description="Helical" evidence="1">
    <location>
        <begin position="12"/>
        <end position="33"/>
    </location>
</feature>
<protein>
    <recommendedName>
        <fullName evidence="4">Prepilin-type N-terminal cleavage/methylation domain-containing protein</fullName>
    </recommendedName>
</protein>
<keyword evidence="1" id="KW-0812">Transmembrane</keyword>
<organism evidence="2 3">
    <name type="scientific">Candidatus Magnetoglobus multicellularis str. Araruama</name>
    <dbReference type="NCBI Taxonomy" id="890399"/>
    <lineage>
        <taxon>Bacteria</taxon>
        <taxon>Pseudomonadati</taxon>
        <taxon>Thermodesulfobacteriota</taxon>
        <taxon>Desulfobacteria</taxon>
        <taxon>Desulfobacterales</taxon>
        <taxon>Desulfobacteraceae</taxon>
        <taxon>Candidatus Magnetoglobus</taxon>
    </lineage>
</organism>
<reference evidence="3" key="1">
    <citation type="submission" date="2012-11" db="EMBL/GenBank/DDBJ databases">
        <authorList>
            <person name="Lucero-Rivera Y.E."/>
            <person name="Tovar-Ramirez D."/>
        </authorList>
    </citation>
    <scope>NUCLEOTIDE SEQUENCE [LARGE SCALE GENOMIC DNA]</scope>
    <source>
        <strain evidence="3">Araruama</strain>
    </source>
</reference>
<proteinExistence type="predicted"/>
<evidence type="ECO:0000313" key="3">
    <source>
        <dbReference type="Proteomes" id="UP000189670"/>
    </source>
</evidence>
<keyword evidence="1" id="KW-1133">Transmembrane helix</keyword>
<evidence type="ECO:0008006" key="4">
    <source>
        <dbReference type="Google" id="ProtNLM"/>
    </source>
</evidence>
<evidence type="ECO:0000256" key="1">
    <source>
        <dbReference type="SAM" id="Phobius"/>
    </source>
</evidence>
<dbReference type="AlphaFoldDB" id="A0A1V1PCG5"/>
<comment type="caution">
    <text evidence="2">The sequence shown here is derived from an EMBL/GenBank/DDBJ whole genome shotgun (WGS) entry which is preliminary data.</text>
</comment>